<feature type="region of interest" description="Disordered" evidence="1">
    <location>
        <begin position="40"/>
        <end position="96"/>
    </location>
</feature>
<gene>
    <name evidence="3" type="ordered locus">CKO_01854</name>
</gene>
<keyword evidence="4" id="KW-1185">Reference proteome</keyword>
<evidence type="ECO:0000313" key="4">
    <source>
        <dbReference type="Proteomes" id="UP000008148"/>
    </source>
</evidence>
<keyword evidence="2" id="KW-0472">Membrane</keyword>
<organism evidence="3 4">
    <name type="scientific">Citrobacter koseri (strain ATCC BAA-895 / CDC 4225-83 / SGSC4696)</name>
    <dbReference type="NCBI Taxonomy" id="290338"/>
    <lineage>
        <taxon>Bacteria</taxon>
        <taxon>Pseudomonadati</taxon>
        <taxon>Pseudomonadota</taxon>
        <taxon>Gammaproteobacteria</taxon>
        <taxon>Enterobacterales</taxon>
        <taxon>Enterobacteriaceae</taxon>
        <taxon>Citrobacter</taxon>
    </lineage>
</organism>
<feature type="transmembrane region" description="Helical" evidence="2">
    <location>
        <begin position="12"/>
        <end position="32"/>
    </location>
</feature>
<dbReference type="STRING" id="290338.CKO_01854"/>
<dbReference type="KEGG" id="cko:CKO_01854"/>
<dbReference type="HOGENOM" id="CLU_2354708_0_0_6"/>
<reference evidence="3 4" key="1">
    <citation type="submission" date="2007-08" db="EMBL/GenBank/DDBJ databases">
        <authorList>
            <consortium name="The Citrobacter koseri Genome Sequencing Project"/>
            <person name="McClelland M."/>
            <person name="Sanderson E.K."/>
            <person name="Porwollik S."/>
            <person name="Spieth J."/>
            <person name="Clifton W.S."/>
            <person name="Latreille P."/>
            <person name="Courtney L."/>
            <person name="Wang C."/>
            <person name="Pepin K."/>
            <person name="Bhonagiri V."/>
            <person name="Nash W."/>
            <person name="Johnson M."/>
            <person name="Thiruvilangam P."/>
            <person name="Wilson R."/>
        </authorList>
    </citation>
    <scope>NUCLEOTIDE SEQUENCE [LARGE SCALE GENOMIC DNA]</scope>
    <source>
        <strain evidence="4">ATCC BAA-895 / CDC 4225-83 / SGSC4696</strain>
    </source>
</reference>
<protein>
    <submittedName>
        <fullName evidence="3">Uncharacterized protein</fullName>
    </submittedName>
</protein>
<proteinExistence type="predicted"/>
<name>A8AHL7_CITK8</name>
<keyword evidence="2" id="KW-0812">Transmembrane</keyword>
<evidence type="ECO:0000256" key="1">
    <source>
        <dbReference type="SAM" id="MobiDB-lite"/>
    </source>
</evidence>
<dbReference type="Proteomes" id="UP000008148">
    <property type="component" value="Chromosome"/>
</dbReference>
<accession>A8AHL7</accession>
<evidence type="ECO:0000256" key="2">
    <source>
        <dbReference type="SAM" id="Phobius"/>
    </source>
</evidence>
<sequence length="96" mass="11149">MPGWLARRCRYRFMILSAFFLHVPSSLIVMNLTRRYLPSMTHGVSSGRRNRKNTANRNNKPGMSGYFYARRPQWQNRHPASPSLLTAPAQKKMLKA</sequence>
<keyword evidence="2" id="KW-1133">Transmembrane helix</keyword>
<dbReference type="EMBL" id="CP000822">
    <property type="protein sequence ID" value="ABV12981.1"/>
    <property type="molecule type" value="Genomic_DNA"/>
</dbReference>
<evidence type="ECO:0000313" key="3">
    <source>
        <dbReference type="EMBL" id="ABV12981.1"/>
    </source>
</evidence>
<dbReference type="AlphaFoldDB" id="A8AHL7"/>